<reference evidence="4" key="1">
    <citation type="submission" date="2019-03" db="EMBL/GenBank/DDBJ databases">
        <title>Flavobacterium sp.</title>
        <authorList>
            <person name="Kim H."/>
        </authorList>
    </citation>
    <scope>NUCLEOTIDE SEQUENCE [LARGE SCALE GENOMIC DNA]</scope>
    <source>
        <strain evidence="4">GS13</strain>
    </source>
</reference>
<protein>
    <submittedName>
        <fullName evidence="3">T9SS type B sorting domain-containing protein</fullName>
    </submittedName>
</protein>
<keyword evidence="2" id="KW-0732">Signal</keyword>
<evidence type="ECO:0000256" key="2">
    <source>
        <dbReference type="SAM" id="SignalP"/>
    </source>
</evidence>
<dbReference type="OrthoDB" id="1652165at2"/>
<evidence type="ECO:0000313" key="4">
    <source>
        <dbReference type="Proteomes" id="UP000291124"/>
    </source>
</evidence>
<feature type="coiled-coil region" evidence="1">
    <location>
        <begin position="41"/>
        <end position="73"/>
    </location>
</feature>
<sequence length="2406" mass="259572">MKLKVLLLFVLFYQVTVVFSQETNQISSHKILLEDKNGHLIQSLEKQNELLQIREENRKKEILNLKKVNLNSKTAAAQQAVEMCTNSGFEQFETISGSSVLKNFLYTIGDPPGPTQCRSITNTADAYINRYNPTNMNVMATGVSSNLVDPYMGDIKAFDQYAIKINHENSSTYGSIVQGKRFKTNNENYLKFNYKAVLQTVYNSSHTDNQPFVKARILDKNRVVVNEFCLVGDEKNCIFTKVPSQTSSYVTLYTANWQSGILDISSIPNNEEFTVEFMASRCGLGGHFGYMYVDDICLLHSAENLQGAIELEPLNKVCPSLPLSVCGNYTIPNSGGISATVNKITLTVYNSNKVSVYSTSTTTSLDTTNKKFCFTLKATDFPNSTNANYNVGVQIDYDIAGTSCAGTSFNSAKDPDANPGWDISFLNCNASCDIDVTTAKISQCDTNRDGNETFDLSTLNPLLVTSTSGLNFSYFKNYDEAEANLNAITNFTSYPSSSTSLFVRVSKNTTCYKIISASLELRNPTANITGILNVCSGSTILKASSGSTYQWSTGETTQSITVTSIGKYSVVVTDSYGCSSDATVEIEPSQTAVSPILEITQPSCFSTTGTIKVTSVASQYSFDDGSTWSTSNTKSNLYPGTYLVKIKTVNGCTSYSQSVTITASSTLYPNYTYANPLFCGDTGTITITTPSAYYSFDDGVTWVNDATASNLKPGVYKIRTKDLQGCISSANNVVLSSTTLETPNYTLVKPACAVKGSITIDTVSDFYTFDGGTTWSTSNTKSNLDPGNYSVGIKNALGCTSYYTYIYLYDYQYYSPEYTTEQPVCGSNGSITITTIADFYSFDNGTTWTTNNVANLPYGYYQIKVKNNAGCISSSNYVALNQPYIDAPIMSIEQPTCGVNGKITINSISDFYSFDNGTTWTTLNTKSLAPGHYFVITKNSIGCTSAPTSVWLNNPNIAEPAYTVIHPTCTTADSLTINTVADFYSFDGGYTWGTSSSKSNLTSGGNYTLAIKNNLGCVSLNVYASVNYPNLPDPDYTITNPSCGNIGKIVFNTVADFYSIDSGGTWSTNPIFNNLSSGYYTLLIKTATCSSRYISVYLDPQNLASPKYTVVQPACGTKGSISITTTADLYTIDGYNWVTSPIFTNLSPGYYYPKIKNAQGCVSTSNSLNLQIFYLPAPTFTTTQPTCGQGGSITFTTVAAEYSIDGGNSWRTNPVFSNLNSGYYNLVVKNAAGCTSSPYSFNTSLKPYYLPNPDFTVVQPTCGTAGSITIATVADSYSFDGGSTWTTNPKLSGLTSGYYNIVIKNVTGCKSYALTLHINPFYLPNPNIKIVQPSCGNGGSITVTTAADKYSFDGGTTWTSNPILLNPAEGSYNIAIKNATGCQSRLQYTYINKYYLPAPNITAIQPTCGSPSGTLIVNTTADQYSFDNGGTWTTNPIKKNLANGYYYIVVKNTLGCTSKSGYAYIYSPPNVPVAPAVQVVQPSSCGATDGSITITTTAQSYSFNDGNSWTTNPTKINVGAGTYIIKIKTNSNSCDSSTTVVNLSSGTTIPAPTYSATPPNCSAAKGSITITTPAATYSYDNGLTYVFSNTKTDLDPGIYFIKIKNLAGCVSEAATVTIPSLSALPAPDYKAIQPDCNNLTGSVTINTVADLYSFDNGITFGTSNSKANASPGTYNVMIKYNSGCISLSTPVTIDAAPLTPAAPQVVVTDPIGCTTSTGSIMVSTVANLYSFDDGLTWITNNTAILAPGIYSIRIKYTNSCPSVAYTATINPPANVPSIPTISVTQPLSCSNPFGSIAITSPAYQYSFDNGVTYSTNPLSGNLSEGTYQIRVKNSSGCESEALSLIIHAPTDYPSEPTFTTIQPDCNNLKGTITITSLAAGYSFDNGATWTSNPTQSNLDPKTYDIKIKSSIGCVSNASTVTITAFTNFIPQPTSASPQIFCIQQNATLNSIVITGQNIEWYDALTNGNLLVNTTLLQNGITYYASQTINGCESDRVAVFINIQNTAAPTAISPQTFCASQNPTLSNLTITGSTIKWYDSTAAGSLLPASTPLQNGQTYYATQTINDCESTTRSAITVALISTLPATNFEELFCDDLNDGSETVNLSNYISNIISNTTNYNFSYYTSVLGAENEAASSKIANFTNYKLALGDNKIYVRINSNTACYAVAEIKLTLFSKPFINITNIVPLCESKTITIDAGSGFDSYLWSNGEKTQKIIVANPGTFSVTVTKDHTSLTCSSTKNFIVKQSNKAVIKTIEIKDWTDHDNMITVLADGDGEYEYAIDGENYQDSKVFSGLSSGNYTVTVRDKNGCGTTPPQEVNLLMFPKFFTPNGDGYNDNWKIKFSDAEVGLTITIFDRYGKLIKNLVSNSDSWDGTFNGVNLQADDYWFIVTRANGKEYKGHFSLKR</sequence>
<accession>A0A4P6Y753</accession>
<proteinExistence type="predicted"/>
<dbReference type="Pfam" id="PF13585">
    <property type="entry name" value="CHU_C"/>
    <property type="match status" value="1"/>
</dbReference>
<dbReference type="InterPro" id="IPR036278">
    <property type="entry name" value="Sialidase_sf"/>
</dbReference>
<gene>
    <name evidence="3" type="ORF">E1750_05720</name>
</gene>
<feature type="signal peptide" evidence="2">
    <location>
        <begin position="1"/>
        <end position="20"/>
    </location>
</feature>
<evidence type="ECO:0000256" key="1">
    <source>
        <dbReference type="SAM" id="Coils"/>
    </source>
</evidence>
<dbReference type="Proteomes" id="UP000291124">
    <property type="component" value="Chromosome"/>
</dbReference>
<dbReference type="KEGG" id="fnk:E1750_05720"/>
<feature type="chain" id="PRO_5020350166" evidence="2">
    <location>
        <begin position="21"/>
        <end position="2406"/>
    </location>
</feature>
<dbReference type="NCBIfam" id="TIGR04131">
    <property type="entry name" value="Bac_Flav_CTERM"/>
    <property type="match status" value="1"/>
</dbReference>
<dbReference type="RefSeq" id="WP_133275854.1">
    <property type="nucleotide sequence ID" value="NZ_CP037933.1"/>
</dbReference>
<dbReference type="InterPro" id="IPR026341">
    <property type="entry name" value="T9SS_type_B"/>
</dbReference>
<name>A0A4P6Y753_9FLAO</name>
<dbReference type="CDD" id="cd15482">
    <property type="entry name" value="Sialidase_non-viral"/>
    <property type="match status" value="1"/>
</dbReference>
<evidence type="ECO:0000313" key="3">
    <source>
        <dbReference type="EMBL" id="QBN18326.1"/>
    </source>
</evidence>
<organism evidence="3 4">
    <name type="scientific">Flavobacterium nackdongense</name>
    <dbReference type="NCBI Taxonomy" id="2547394"/>
    <lineage>
        <taxon>Bacteria</taxon>
        <taxon>Pseudomonadati</taxon>
        <taxon>Bacteroidota</taxon>
        <taxon>Flavobacteriia</taxon>
        <taxon>Flavobacteriales</taxon>
        <taxon>Flavobacteriaceae</taxon>
        <taxon>Flavobacterium</taxon>
    </lineage>
</organism>
<keyword evidence="1" id="KW-0175">Coiled coil</keyword>
<keyword evidence="4" id="KW-1185">Reference proteome</keyword>
<dbReference type="SUPFAM" id="SSF50939">
    <property type="entry name" value="Sialidases"/>
    <property type="match status" value="3"/>
</dbReference>
<dbReference type="EMBL" id="CP037933">
    <property type="protein sequence ID" value="QBN18326.1"/>
    <property type="molecule type" value="Genomic_DNA"/>
</dbReference>